<comment type="caution">
    <text evidence="8">The sequence shown here is derived from an EMBL/GenBank/DDBJ whole genome shotgun (WGS) entry which is preliminary data.</text>
</comment>
<keyword evidence="7" id="KW-0812">Transmembrane</keyword>
<keyword evidence="7" id="KW-1133">Transmembrane helix</keyword>
<proteinExistence type="inferred from homology"/>
<evidence type="ECO:0000256" key="6">
    <source>
        <dbReference type="RuleBase" id="RU000680"/>
    </source>
</evidence>
<evidence type="ECO:0000256" key="3">
    <source>
        <dbReference type="ARBA" id="ARBA00022475"/>
    </source>
</evidence>
<dbReference type="STRING" id="947166.A0A1D1UYS3"/>
<dbReference type="GO" id="GO:0000139">
    <property type="term" value="C:Golgi membrane"/>
    <property type="evidence" value="ECO:0007669"/>
    <property type="project" value="UniProtKB-SubCell"/>
</dbReference>
<feature type="transmembrane region" description="Helical" evidence="7">
    <location>
        <begin position="135"/>
        <end position="159"/>
    </location>
</feature>
<keyword evidence="5 6" id="KW-0472">Membrane</keyword>
<evidence type="ECO:0000256" key="1">
    <source>
        <dbReference type="ARBA" id="ARBA00004202"/>
    </source>
</evidence>
<dbReference type="GO" id="GO:0005901">
    <property type="term" value="C:caveola"/>
    <property type="evidence" value="ECO:0007669"/>
    <property type="project" value="UniProtKB-SubCell"/>
</dbReference>
<keyword evidence="3 6" id="KW-1003">Cell membrane</keyword>
<sequence length="239" mass="27152">MDTTVQPLLDPVHKMTIENEFEYTKPKMEEHVEHIELRDADVPVVTAADGGQAGQRDTIQVLTETTTSHKVEKAKKTQRDESWTTGLNLYDRDEKHINGQVHIMFDDVLAETPAAHSFEGTWKGAFASFSFTKIWVYRFLVAIFAWPLAIVWGLIFALVTAFNNFLFTPFFKIFSLVFFWIGRLWTVIFRELLDPIFDSVGRCFGGIRMTQGEYRAVGTNTMNPRVPDSTNASGGFVTA</sequence>
<evidence type="ECO:0000256" key="2">
    <source>
        <dbReference type="ARBA" id="ARBA00010988"/>
    </source>
</evidence>
<keyword evidence="9" id="KW-1185">Reference proteome</keyword>
<dbReference type="InterPro" id="IPR001612">
    <property type="entry name" value="Caveolin"/>
</dbReference>
<accession>A0A1D1UYS3</accession>
<evidence type="ECO:0000313" key="9">
    <source>
        <dbReference type="Proteomes" id="UP000186922"/>
    </source>
</evidence>
<dbReference type="OrthoDB" id="5917823at2759"/>
<name>A0A1D1UYS3_RAMVA</name>
<evidence type="ECO:0000313" key="8">
    <source>
        <dbReference type="EMBL" id="GAU93740.1"/>
    </source>
</evidence>
<comment type="function">
    <text evidence="6">May act as a scaffolding protein within caveolar membranes. Interacts directly with G-protein alpha subunits and can functionally regulate their activity.</text>
</comment>
<dbReference type="GO" id="GO:0060090">
    <property type="term" value="F:molecular adaptor activity"/>
    <property type="evidence" value="ECO:0007669"/>
    <property type="project" value="TreeGrafter"/>
</dbReference>
<evidence type="ECO:0000256" key="7">
    <source>
        <dbReference type="SAM" id="Phobius"/>
    </source>
</evidence>
<dbReference type="Pfam" id="PF01146">
    <property type="entry name" value="Caveolin"/>
    <property type="match status" value="1"/>
</dbReference>
<dbReference type="PANTHER" id="PTHR10844:SF28">
    <property type="entry name" value="CAVEOLIN"/>
    <property type="match status" value="1"/>
</dbReference>
<evidence type="ECO:0000256" key="4">
    <source>
        <dbReference type="ARBA" id="ARBA00023034"/>
    </source>
</evidence>
<comment type="similarity">
    <text evidence="2 6">Belongs to the caveolin family.</text>
</comment>
<dbReference type="GO" id="GO:0070836">
    <property type="term" value="P:caveola assembly"/>
    <property type="evidence" value="ECO:0007669"/>
    <property type="project" value="InterPro"/>
</dbReference>
<dbReference type="EMBL" id="BDGG01000002">
    <property type="protein sequence ID" value="GAU93740.1"/>
    <property type="molecule type" value="Genomic_DNA"/>
</dbReference>
<feature type="transmembrane region" description="Helical" evidence="7">
    <location>
        <begin position="165"/>
        <end position="185"/>
    </location>
</feature>
<reference evidence="8 9" key="1">
    <citation type="journal article" date="2016" name="Nat. Commun.">
        <title>Extremotolerant tardigrade genome and improved radiotolerance of human cultured cells by tardigrade-unique protein.</title>
        <authorList>
            <person name="Hashimoto T."/>
            <person name="Horikawa D.D."/>
            <person name="Saito Y."/>
            <person name="Kuwahara H."/>
            <person name="Kozuka-Hata H."/>
            <person name="Shin-I T."/>
            <person name="Minakuchi Y."/>
            <person name="Ohishi K."/>
            <person name="Motoyama A."/>
            <person name="Aizu T."/>
            <person name="Enomoto A."/>
            <person name="Kondo K."/>
            <person name="Tanaka S."/>
            <person name="Hara Y."/>
            <person name="Koshikawa S."/>
            <person name="Sagara H."/>
            <person name="Miura T."/>
            <person name="Yokobori S."/>
            <person name="Miyagawa K."/>
            <person name="Suzuki Y."/>
            <person name="Kubo T."/>
            <person name="Oyama M."/>
            <person name="Kohara Y."/>
            <person name="Fujiyama A."/>
            <person name="Arakawa K."/>
            <person name="Katayama T."/>
            <person name="Toyoda A."/>
            <person name="Kunieda T."/>
        </authorList>
    </citation>
    <scope>NUCLEOTIDE SEQUENCE [LARGE SCALE GENOMIC DNA]</scope>
    <source>
        <strain evidence="8 9">YOKOZUNA-1</strain>
    </source>
</reference>
<protein>
    <recommendedName>
        <fullName evidence="6">Caveolin</fullName>
    </recommendedName>
</protein>
<evidence type="ECO:0000256" key="5">
    <source>
        <dbReference type="ARBA" id="ARBA00023136"/>
    </source>
</evidence>
<dbReference type="PANTHER" id="PTHR10844">
    <property type="entry name" value="CAVEOLIN"/>
    <property type="match status" value="1"/>
</dbReference>
<organism evidence="8 9">
    <name type="scientific">Ramazzottius varieornatus</name>
    <name type="common">Water bear</name>
    <name type="synonym">Tardigrade</name>
    <dbReference type="NCBI Taxonomy" id="947166"/>
    <lineage>
        <taxon>Eukaryota</taxon>
        <taxon>Metazoa</taxon>
        <taxon>Ecdysozoa</taxon>
        <taxon>Tardigrada</taxon>
        <taxon>Eutardigrada</taxon>
        <taxon>Parachela</taxon>
        <taxon>Hypsibioidea</taxon>
        <taxon>Ramazzottiidae</taxon>
        <taxon>Ramazzottius</taxon>
    </lineage>
</organism>
<dbReference type="Proteomes" id="UP000186922">
    <property type="component" value="Unassembled WGS sequence"/>
</dbReference>
<comment type="subcellular location">
    <subcellularLocation>
        <location evidence="1 6">Cell membrane</location>
        <topology evidence="1 6">Peripheral membrane protein</topology>
    </subcellularLocation>
    <subcellularLocation>
        <location evidence="6">Golgi apparatus membrane</location>
        <topology evidence="6">Peripheral membrane protein</topology>
    </subcellularLocation>
    <subcellularLocation>
        <location evidence="6">Membrane</location>
        <location evidence="6">Caveola</location>
        <topology evidence="6">Peripheral membrane protein</topology>
    </subcellularLocation>
</comment>
<keyword evidence="4 6" id="KW-0333">Golgi apparatus</keyword>
<dbReference type="AlphaFoldDB" id="A0A1D1UYS3"/>
<gene>
    <name evidence="8" type="primary">RvY_05632-1</name>
    <name evidence="8" type="synonym">RvY_05632.1</name>
    <name evidence="8" type="ORF">RvY_05632</name>
</gene>